<dbReference type="EMBL" id="JFKF01000090">
    <property type="protein sequence ID" value="KDO02940.1"/>
    <property type="molecule type" value="Genomic_DNA"/>
</dbReference>
<dbReference type="Pfam" id="PF13173">
    <property type="entry name" value="AAA_14"/>
    <property type="match status" value="1"/>
</dbReference>
<reference evidence="2 3" key="1">
    <citation type="submission" date="2014-02" db="EMBL/GenBank/DDBJ databases">
        <title>Draft genome sequence of Rickettsia buchneri sp. nov. ISO7T.</title>
        <authorList>
            <person name="Felsheim R.F."/>
            <person name="Kurtti T.J."/>
            <person name="Munderloh U.G."/>
        </authorList>
    </citation>
    <scope>NUCLEOTIDE SEQUENCE [LARGE SCALE GENOMIC DNA]</scope>
    <source>
        <strain evidence="2 3">ISO7</strain>
    </source>
</reference>
<feature type="domain" description="AAA" evidence="1">
    <location>
        <begin position="17"/>
        <end position="135"/>
    </location>
</feature>
<dbReference type="InterPro" id="IPR027417">
    <property type="entry name" value="P-loop_NTPase"/>
</dbReference>
<evidence type="ECO:0000313" key="2">
    <source>
        <dbReference type="EMBL" id="KDO02940.1"/>
    </source>
</evidence>
<dbReference type="PANTHER" id="PTHR43566:SF2">
    <property type="entry name" value="DUF4143 DOMAIN-CONTAINING PROTEIN"/>
    <property type="match status" value="1"/>
</dbReference>
<accession>A0A8E0WLQ6</accession>
<gene>
    <name evidence="2" type="ORF">REISMN_04295</name>
</gene>
<dbReference type="PANTHER" id="PTHR43566">
    <property type="entry name" value="CONSERVED PROTEIN"/>
    <property type="match status" value="1"/>
</dbReference>
<protein>
    <recommendedName>
        <fullName evidence="1">AAA domain-containing protein</fullName>
    </recommendedName>
</protein>
<dbReference type="InterPro" id="IPR041682">
    <property type="entry name" value="AAA_14"/>
</dbReference>
<organism evidence="2 3">
    <name type="scientific">Rickettsia tamurae subsp. buchneri</name>
    <dbReference type="NCBI Taxonomy" id="1462938"/>
    <lineage>
        <taxon>Bacteria</taxon>
        <taxon>Pseudomonadati</taxon>
        <taxon>Pseudomonadota</taxon>
        <taxon>Alphaproteobacteria</taxon>
        <taxon>Rickettsiales</taxon>
        <taxon>Rickettsiaceae</taxon>
        <taxon>Rickettsieae</taxon>
        <taxon>Rickettsia</taxon>
        <taxon>spotted fever group</taxon>
    </lineage>
</organism>
<proteinExistence type="predicted"/>
<dbReference type="Proteomes" id="UP000027161">
    <property type="component" value="Unassembled WGS sequence"/>
</dbReference>
<dbReference type="SUPFAM" id="SSF52540">
    <property type="entry name" value="P-loop containing nucleoside triphosphate hydrolases"/>
    <property type="match status" value="1"/>
</dbReference>
<evidence type="ECO:0000313" key="3">
    <source>
        <dbReference type="Proteomes" id="UP000027161"/>
    </source>
</evidence>
<sequence>MLRKQFLSSIIKHFKTHKVCALLGPRQCGKTTLSKQFAEAYNIPKINIFDLENPLDLARLNEPMLALSDLKGFVIIDEIQYKPNLFPILRVLVDTTDIKFLVLGSASRDLIKQGSETLAGRIGYIEMTPFTLSEVSGTQQLWIRGGFPLSYLADDEELSALWCQNYIKTFLERDIPNLGFTKFRLCSYVGFG</sequence>
<comment type="caution">
    <text evidence="2">The sequence shown here is derived from an EMBL/GenBank/DDBJ whole genome shotgun (WGS) entry which is preliminary data.</text>
</comment>
<name>A0A8E0WLQ6_9RICK</name>
<keyword evidence="3" id="KW-1185">Reference proteome</keyword>
<dbReference type="AlphaFoldDB" id="A0A8E0WLQ6"/>
<dbReference type="Gene3D" id="3.40.50.300">
    <property type="entry name" value="P-loop containing nucleotide triphosphate hydrolases"/>
    <property type="match status" value="1"/>
</dbReference>
<evidence type="ECO:0000259" key="1">
    <source>
        <dbReference type="Pfam" id="PF13173"/>
    </source>
</evidence>